<dbReference type="Proteomes" id="UP000288716">
    <property type="component" value="Unassembled WGS sequence"/>
</dbReference>
<dbReference type="STRING" id="299467.A0A443RVB6"/>
<keyword evidence="1" id="KW-0812">Transmembrane</keyword>
<dbReference type="InterPro" id="IPR018289">
    <property type="entry name" value="MULE_transposase_dom"/>
</dbReference>
<dbReference type="VEuPathDB" id="VectorBase:LDEU012734"/>
<evidence type="ECO:0000259" key="2">
    <source>
        <dbReference type="Pfam" id="PF10551"/>
    </source>
</evidence>
<evidence type="ECO:0000313" key="3">
    <source>
        <dbReference type="EMBL" id="RWS19306.1"/>
    </source>
</evidence>
<name>A0A443RVB6_9ACAR</name>
<dbReference type="OrthoDB" id="6629273at2759"/>
<comment type="caution">
    <text evidence="3">The sequence shown here is derived from an EMBL/GenBank/DDBJ whole genome shotgun (WGS) entry which is preliminary data.</text>
</comment>
<feature type="domain" description="MULE transposase" evidence="2">
    <location>
        <begin position="4"/>
        <end position="45"/>
    </location>
</feature>
<feature type="non-terminal residue" evidence="3">
    <location>
        <position position="288"/>
    </location>
</feature>
<organism evidence="3 4">
    <name type="scientific">Leptotrombidium deliense</name>
    <dbReference type="NCBI Taxonomy" id="299467"/>
    <lineage>
        <taxon>Eukaryota</taxon>
        <taxon>Metazoa</taxon>
        <taxon>Ecdysozoa</taxon>
        <taxon>Arthropoda</taxon>
        <taxon>Chelicerata</taxon>
        <taxon>Arachnida</taxon>
        <taxon>Acari</taxon>
        <taxon>Acariformes</taxon>
        <taxon>Trombidiformes</taxon>
        <taxon>Prostigmata</taxon>
        <taxon>Anystina</taxon>
        <taxon>Parasitengona</taxon>
        <taxon>Trombiculoidea</taxon>
        <taxon>Trombiculidae</taxon>
        <taxon>Leptotrombidium</taxon>
    </lineage>
</organism>
<proteinExistence type="predicted"/>
<sequence>MKNWIASIGFAFKPEEIMIDYEQAMIKAINKVFPNTRVRGCLFHYRQAIYRHVQECGLSRAYNDARSFEEGDNETNTNEVKRTVRRFLGLPFLPIAEIEEAHTEMMEHIDLNDVQMSAFCDYHLDTWMKDDAKYPKEIWNQYGNFWKICTTKQCLLSKSMNIEQSCSSICKEDDCNLIDYKYDRQFSQRKNKKYSTVRIYKSHPSMEINYIYRPKVTLLDTLNFIFSCISFTFGISLISILNFINFATKRKINLANFFGTFSLLYDEDRKTIQYVVEKKLKERLQWEP</sequence>
<evidence type="ECO:0000313" key="4">
    <source>
        <dbReference type="Proteomes" id="UP000288716"/>
    </source>
</evidence>
<protein>
    <recommendedName>
        <fullName evidence="2">MULE transposase domain-containing protein</fullName>
    </recommendedName>
</protein>
<reference evidence="3 4" key="1">
    <citation type="journal article" date="2018" name="Gigascience">
        <title>Genomes of trombidid mites reveal novel predicted allergens and laterally-transferred genes associated with secondary metabolism.</title>
        <authorList>
            <person name="Dong X."/>
            <person name="Chaisiri K."/>
            <person name="Xia D."/>
            <person name="Armstrong S.D."/>
            <person name="Fang Y."/>
            <person name="Donnelly M.J."/>
            <person name="Kadowaki T."/>
            <person name="McGarry J.W."/>
            <person name="Darby A.C."/>
            <person name="Makepeace B.L."/>
        </authorList>
    </citation>
    <scope>NUCLEOTIDE SEQUENCE [LARGE SCALE GENOMIC DNA]</scope>
    <source>
        <strain evidence="3">UoL-UT</strain>
    </source>
</reference>
<dbReference type="Pfam" id="PF10551">
    <property type="entry name" value="MULE"/>
    <property type="match status" value="1"/>
</dbReference>
<gene>
    <name evidence="3" type="ORF">B4U80_05358</name>
</gene>
<dbReference type="AlphaFoldDB" id="A0A443RVB6"/>
<keyword evidence="4" id="KW-1185">Reference proteome</keyword>
<feature type="transmembrane region" description="Helical" evidence="1">
    <location>
        <begin position="224"/>
        <end position="244"/>
    </location>
</feature>
<accession>A0A443RVB6</accession>
<keyword evidence="1" id="KW-0472">Membrane</keyword>
<keyword evidence="1" id="KW-1133">Transmembrane helix</keyword>
<evidence type="ECO:0000256" key="1">
    <source>
        <dbReference type="SAM" id="Phobius"/>
    </source>
</evidence>
<dbReference type="EMBL" id="NCKV01027749">
    <property type="protein sequence ID" value="RWS19306.1"/>
    <property type="molecule type" value="Genomic_DNA"/>
</dbReference>